<sequence>MSSFSARHGRRPEKKLYHRAWPRQDHGPPKEACPPHSSPHAHPGSKDRFATEMELCITYQRHPNVFHVSGGRASRKPIAVTLTEKAKSISSEELQAQKLMEPILARNLRKLLMMSMDSQIPVEKIQLVQSELGLPNNFKNNFVPRLDHLCLEFWDSSLAVTAREGKLNLDDFQMRYSGIPKHGNIQGPFAFKLKYPGAFRPNRKYLEEVVWWQKMAFPSPYLNAR</sequence>
<dbReference type="Gramene" id="KQK13844">
    <property type="protein sequence ID" value="KQK13844"/>
    <property type="gene ID" value="BRADI_1g12853v3"/>
</dbReference>
<dbReference type="AlphaFoldDB" id="A0A0Q3JPJ8"/>
<feature type="domain" description="PORR" evidence="2">
    <location>
        <begin position="55"/>
        <end position="224"/>
    </location>
</feature>
<accession>A0A0Q3JPJ8</accession>
<dbReference type="InterPro" id="IPR045040">
    <property type="entry name" value="PORR_fam"/>
</dbReference>
<keyword evidence="5" id="KW-1185">Reference proteome</keyword>
<dbReference type="EnsemblPlants" id="KQK13844">
    <property type="protein sequence ID" value="KQK13844"/>
    <property type="gene ID" value="BRADI_1g12853v3"/>
</dbReference>
<gene>
    <name evidence="3" type="ORF">BRADI_1g12853v3</name>
</gene>
<dbReference type="EMBL" id="CM000880">
    <property type="protein sequence ID" value="KQK13844.1"/>
    <property type="molecule type" value="Genomic_DNA"/>
</dbReference>
<dbReference type="STRING" id="15368.A0A0Q3JPJ8"/>
<proteinExistence type="predicted"/>
<reference evidence="4" key="3">
    <citation type="submission" date="2018-08" db="UniProtKB">
        <authorList>
            <consortium name="EnsemblPlants"/>
        </authorList>
    </citation>
    <scope>IDENTIFICATION</scope>
    <source>
        <strain evidence="4">cv. Bd21</strain>
    </source>
</reference>
<feature type="region of interest" description="Disordered" evidence="1">
    <location>
        <begin position="1"/>
        <end position="46"/>
    </location>
</feature>
<organism evidence="3">
    <name type="scientific">Brachypodium distachyon</name>
    <name type="common">Purple false brome</name>
    <name type="synonym">Trachynia distachya</name>
    <dbReference type="NCBI Taxonomy" id="15368"/>
    <lineage>
        <taxon>Eukaryota</taxon>
        <taxon>Viridiplantae</taxon>
        <taxon>Streptophyta</taxon>
        <taxon>Embryophyta</taxon>
        <taxon>Tracheophyta</taxon>
        <taxon>Spermatophyta</taxon>
        <taxon>Magnoliopsida</taxon>
        <taxon>Liliopsida</taxon>
        <taxon>Poales</taxon>
        <taxon>Poaceae</taxon>
        <taxon>BOP clade</taxon>
        <taxon>Pooideae</taxon>
        <taxon>Stipodae</taxon>
        <taxon>Brachypodieae</taxon>
        <taxon>Brachypodium</taxon>
    </lineage>
</organism>
<dbReference type="PANTHER" id="PTHR31476">
    <property type="entry name" value="PROTEIN WHAT'S THIS FACTOR 1 HOMOLOG, CHLOROPLASTIC"/>
    <property type="match status" value="1"/>
</dbReference>
<protein>
    <recommendedName>
        <fullName evidence="2">PORR domain-containing protein</fullName>
    </recommendedName>
</protein>
<dbReference type="Proteomes" id="UP000008810">
    <property type="component" value="Chromosome 1"/>
</dbReference>
<evidence type="ECO:0000256" key="1">
    <source>
        <dbReference type="SAM" id="MobiDB-lite"/>
    </source>
</evidence>
<dbReference type="InParanoid" id="A0A0Q3JPJ8"/>
<reference evidence="3" key="2">
    <citation type="submission" date="2017-06" db="EMBL/GenBank/DDBJ databases">
        <title>WGS assembly of Brachypodium distachyon.</title>
        <authorList>
            <consortium name="The International Brachypodium Initiative"/>
            <person name="Lucas S."/>
            <person name="Harmon-Smith M."/>
            <person name="Lail K."/>
            <person name="Tice H."/>
            <person name="Grimwood J."/>
            <person name="Bruce D."/>
            <person name="Barry K."/>
            <person name="Shu S."/>
            <person name="Lindquist E."/>
            <person name="Wang M."/>
            <person name="Pitluck S."/>
            <person name="Vogel J.P."/>
            <person name="Garvin D.F."/>
            <person name="Mockler T.C."/>
            <person name="Schmutz J."/>
            <person name="Rokhsar D."/>
            <person name="Bevan M.W."/>
        </authorList>
    </citation>
    <scope>NUCLEOTIDE SEQUENCE</scope>
    <source>
        <strain evidence="3">Bd21</strain>
    </source>
</reference>
<dbReference type="GO" id="GO:0003723">
    <property type="term" value="F:RNA binding"/>
    <property type="evidence" value="ECO:0007669"/>
    <property type="project" value="InterPro"/>
</dbReference>
<dbReference type="OrthoDB" id="1676166at2759"/>
<name>A0A0Q3JPJ8_BRADI</name>
<dbReference type="Pfam" id="PF11955">
    <property type="entry name" value="PORR"/>
    <property type="match status" value="1"/>
</dbReference>
<dbReference type="PANTHER" id="PTHR31476:SF11">
    <property type="entry name" value="UBIQUITIN CARBOXYL-TERMINAL HYDROLASE FAMILY PROTEIN"/>
    <property type="match status" value="1"/>
</dbReference>
<evidence type="ECO:0000313" key="4">
    <source>
        <dbReference type="EnsemblPlants" id="KQK13844"/>
    </source>
</evidence>
<reference evidence="3 4" key="1">
    <citation type="journal article" date="2010" name="Nature">
        <title>Genome sequencing and analysis of the model grass Brachypodium distachyon.</title>
        <authorList>
            <consortium name="International Brachypodium Initiative"/>
        </authorList>
    </citation>
    <scope>NUCLEOTIDE SEQUENCE [LARGE SCALE GENOMIC DNA]</scope>
    <source>
        <strain evidence="3 4">Bd21</strain>
    </source>
</reference>
<evidence type="ECO:0000313" key="3">
    <source>
        <dbReference type="EMBL" id="KQK13844.1"/>
    </source>
</evidence>
<dbReference type="InterPro" id="IPR021099">
    <property type="entry name" value="PORR_domain"/>
</dbReference>
<evidence type="ECO:0000259" key="2">
    <source>
        <dbReference type="Pfam" id="PF11955"/>
    </source>
</evidence>
<evidence type="ECO:0000313" key="5">
    <source>
        <dbReference type="Proteomes" id="UP000008810"/>
    </source>
</evidence>
<feature type="compositionally biased region" description="Basic residues" evidence="1">
    <location>
        <begin position="7"/>
        <end position="21"/>
    </location>
</feature>